<evidence type="ECO:0000313" key="2">
    <source>
        <dbReference type="Proteomes" id="UP000070255"/>
    </source>
</evidence>
<evidence type="ECO:0000313" key="1">
    <source>
        <dbReference type="EMBL" id="KWZ38516.1"/>
    </source>
</evidence>
<keyword evidence="2" id="KW-1185">Reference proteome</keyword>
<comment type="caution">
    <text evidence="1">The sequence shown here is derived from an EMBL/GenBank/DDBJ whole genome shotgun (WGS) entry which is preliminary data.</text>
</comment>
<dbReference type="Proteomes" id="UP000070255">
    <property type="component" value="Unassembled WGS sequence"/>
</dbReference>
<gene>
    <name evidence="1" type="ORF">WS72_27175</name>
</gene>
<organism evidence="1 2">
    <name type="scientific">Burkholderia savannae</name>
    <dbReference type="NCBI Taxonomy" id="1637837"/>
    <lineage>
        <taxon>Bacteria</taxon>
        <taxon>Pseudomonadati</taxon>
        <taxon>Pseudomonadota</taxon>
        <taxon>Betaproteobacteria</taxon>
        <taxon>Burkholderiales</taxon>
        <taxon>Burkholderiaceae</taxon>
        <taxon>Burkholderia</taxon>
        <taxon>pseudomallei group</taxon>
    </lineage>
</organism>
<protein>
    <submittedName>
        <fullName evidence="1">Uncharacterized protein</fullName>
    </submittedName>
</protein>
<dbReference type="EMBL" id="LNJQ01000004">
    <property type="protein sequence ID" value="KWZ38516.1"/>
    <property type="molecule type" value="Genomic_DNA"/>
</dbReference>
<accession>A0ABR5T5K9</accession>
<name>A0ABR5T5K9_9BURK</name>
<proteinExistence type="predicted"/>
<sequence>MESGQRVRQAFIVAREASKARSPLEAALDHSASGQQHETALGLGVLEHLQLNAVALCCLTSRFAGIALIHVRKRHALAVLSAAKFITPC</sequence>
<reference evidence="1 2" key="1">
    <citation type="submission" date="2015-11" db="EMBL/GenBank/DDBJ databases">
        <authorList>
            <person name="Sahl J."/>
            <person name="Wagner D."/>
            <person name="Keim P."/>
        </authorList>
    </citation>
    <scope>NUCLEOTIDE SEQUENCE [LARGE SCALE GENOMIC DNA]</scope>
    <source>
        <strain evidence="1 2">BDU18</strain>
    </source>
</reference>